<keyword evidence="2" id="KW-0457">Lysine biosynthesis</keyword>
<feature type="domain" description="Saccharopine dehydrogenase NADP binding" evidence="4">
    <location>
        <begin position="242"/>
        <end position="311"/>
    </location>
</feature>
<dbReference type="GO" id="GO:0005737">
    <property type="term" value="C:cytoplasm"/>
    <property type="evidence" value="ECO:0007669"/>
    <property type="project" value="TreeGrafter"/>
</dbReference>
<organism evidence="6 7">
    <name type="scientific">Sodiomyces alkalinus (strain CBS 110278 / VKM F-3762 / F11)</name>
    <name type="common">Alkaliphilic filamentous fungus</name>
    <dbReference type="NCBI Taxonomy" id="1314773"/>
    <lineage>
        <taxon>Eukaryota</taxon>
        <taxon>Fungi</taxon>
        <taxon>Dikarya</taxon>
        <taxon>Ascomycota</taxon>
        <taxon>Pezizomycotina</taxon>
        <taxon>Sordariomycetes</taxon>
        <taxon>Hypocreomycetidae</taxon>
        <taxon>Glomerellales</taxon>
        <taxon>Plectosphaerellaceae</taxon>
        <taxon>Sodiomyces</taxon>
    </lineage>
</organism>
<dbReference type="InterPro" id="IPR005097">
    <property type="entry name" value="Sacchrp_dh_NADP-bd"/>
</dbReference>
<dbReference type="GO" id="GO:0004753">
    <property type="term" value="F:saccharopine dehydrogenase activity"/>
    <property type="evidence" value="ECO:0007669"/>
    <property type="project" value="TreeGrafter"/>
</dbReference>
<dbReference type="Gene3D" id="3.40.50.720">
    <property type="entry name" value="NAD(P)-binding Rossmann-like Domain"/>
    <property type="match status" value="1"/>
</dbReference>
<feature type="region of interest" description="Disordered" evidence="3">
    <location>
        <begin position="329"/>
        <end position="351"/>
    </location>
</feature>
<dbReference type="InterPro" id="IPR051168">
    <property type="entry name" value="AASS"/>
</dbReference>
<dbReference type="Pfam" id="PF03435">
    <property type="entry name" value="Sacchrp_dh_NADP"/>
    <property type="match status" value="1"/>
</dbReference>
<dbReference type="GO" id="GO:0019878">
    <property type="term" value="P:lysine biosynthetic process via aminoadipic acid"/>
    <property type="evidence" value="ECO:0007669"/>
    <property type="project" value="TreeGrafter"/>
</dbReference>
<accession>A0A3N2QAZ2</accession>
<dbReference type="EMBL" id="ML119051">
    <property type="protein sequence ID" value="ROT43795.1"/>
    <property type="molecule type" value="Genomic_DNA"/>
</dbReference>
<dbReference type="STRING" id="1314773.A0A3N2QAZ2"/>
<dbReference type="Gene3D" id="3.30.360.10">
    <property type="entry name" value="Dihydrodipicolinate Reductase, domain 2"/>
    <property type="match status" value="1"/>
</dbReference>
<evidence type="ECO:0000313" key="6">
    <source>
        <dbReference type="EMBL" id="ROT43795.1"/>
    </source>
</evidence>
<evidence type="ECO:0000313" key="7">
    <source>
        <dbReference type="Proteomes" id="UP000272025"/>
    </source>
</evidence>
<name>A0A3N2QAZ2_SODAK</name>
<dbReference type="PANTHER" id="PTHR11133">
    <property type="entry name" value="SACCHAROPINE DEHYDROGENASE"/>
    <property type="match status" value="1"/>
</dbReference>
<dbReference type="AlphaFoldDB" id="A0A3N2QAZ2"/>
<sequence>MSVFIGVQAREVCKEDRSQGVARWMSRARGIDRQAGEGVELGTGGSLGEALVNNAGGSGIPVDLFTCCHSGGKGRDNNLVVTSGRDSEEGGRKAESGNFAAPLLAFSALSVEAVESDRGWRVAVCPRLPIQSLAPSREGRKTHSIALQYFALPNPQGCAQCEKHIYHSILLYGYSGIEMQAEARTVAATSQRRRDKEPLQTMAAAYGNVSANGESHNVLLQLTRTAPQARCPANGPRKLAAGLPRSTALALDVKSQDLDRYVASRHVFVSLVPFIHHADIIRSGIRGKTHLVTSSYVTPAIREACEQAGITVFIIDSLMPSPSWATGALTPASTTSRQSSSSSRTVDGLPAPEAANNPVKFKFSWSLVAPFSPIKELIASAVSNHVLDGYSFLAYPNRGSTIFREFYKFQRLTPSFEAPCDTKGNRLWSEPLIDPGWIDSKDKSWLKDDSPKEPHLIEKIDELFHPGERDLVILPHNYVVKWKRRIRANMKRVPANVKGFRNHLWNCSQMILDGFAPFNQPGVLRPYTKEIFDPLRAKVKAEEAMRNVIFTDGVLMGELLPSLHNIDVYYRWPHIEESGLHRCATNVPTTSHAHTSQIQPYPFYPLLVFGAIHRICWRDELLVQSRLPRVPAILSPNHAS</sequence>
<evidence type="ECO:0000259" key="4">
    <source>
        <dbReference type="Pfam" id="PF03435"/>
    </source>
</evidence>
<feature type="domain" description="Saccharopine dehydrogenase-like C-terminal" evidence="5">
    <location>
        <begin position="346"/>
        <end position="542"/>
    </location>
</feature>
<keyword evidence="1" id="KW-0560">Oxidoreductase</keyword>
<evidence type="ECO:0000256" key="3">
    <source>
        <dbReference type="SAM" id="MobiDB-lite"/>
    </source>
</evidence>
<dbReference type="GeneID" id="39583254"/>
<keyword evidence="7" id="KW-1185">Reference proteome</keyword>
<dbReference type="OrthoDB" id="10059875at2759"/>
<feature type="compositionally biased region" description="Low complexity" evidence="3">
    <location>
        <begin position="333"/>
        <end position="345"/>
    </location>
</feature>
<evidence type="ECO:0000259" key="5">
    <source>
        <dbReference type="Pfam" id="PF16653"/>
    </source>
</evidence>
<dbReference type="Pfam" id="PF16653">
    <property type="entry name" value="Sacchrp_dh_C"/>
    <property type="match status" value="1"/>
</dbReference>
<gene>
    <name evidence="6" type="ORF">SODALDRAFT_375926</name>
</gene>
<dbReference type="RefSeq" id="XP_028471601.1">
    <property type="nucleotide sequence ID" value="XM_028614776.1"/>
</dbReference>
<evidence type="ECO:0000256" key="1">
    <source>
        <dbReference type="ARBA" id="ARBA00023002"/>
    </source>
</evidence>
<dbReference type="SUPFAM" id="SSF55347">
    <property type="entry name" value="Glyceraldehyde-3-phosphate dehydrogenase-like, C-terminal domain"/>
    <property type="match status" value="1"/>
</dbReference>
<reference evidence="6 7" key="1">
    <citation type="journal article" date="2018" name="Mol. Ecol.">
        <title>The obligate alkalophilic soda-lake fungus Sodiomyces alkalinus has shifted to a protein diet.</title>
        <authorList>
            <person name="Grum-Grzhimaylo A.A."/>
            <person name="Falkoski D.L."/>
            <person name="van den Heuvel J."/>
            <person name="Valero-Jimenez C.A."/>
            <person name="Min B."/>
            <person name="Choi I.G."/>
            <person name="Lipzen A."/>
            <person name="Daum C.G."/>
            <person name="Aanen D.K."/>
            <person name="Tsang A."/>
            <person name="Henrissat B."/>
            <person name="Bilanenko E.N."/>
            <person name="de Vries R.P."/>
            <person name="van Kan J.A.L."/>
            <person name="Grigoriev I.V."/>
            <person name="Debets A.J.M."/>
        </authorList>
    </citation>
    <scope>NUCLEOTIDE SEQUENCE [LARGE SCALE GENOMIC DNA]</scope>
    <source>
        <strain evidence="6 7">F11</strain>
    </source>
</reference>
<dbReference type="PANTHER" id="PTHR11133:SF23">
    <property type="entry name" value="SACCHAROPINE DEHYDROGENASE [NAD(+), L-LYSINE-FORMING]"/>
    <property type="match status" value="1"/>
</dbReference>
<dbReference type="Proteomes" id="UP000272025">
    <property type="component" value="Unassembled WGS sequence"/>
</dbReference>
<dbReference type="InterPro" id="IPR032095">
    <property type="entry name" value="Sacchrp_dh-like_C"/>
</dbReference>
<proteinExistence type="predicted"/>
<keyword evidence="2" id="KW-0028">Amino-acid biosynthesis</keyword>
<evidence type="ECO:0000256" key="2">
    <source>
        <dbReference type="ARBA" id="ARBA00023154"/>
    </source>
</evidence>
<protein>
    <submittedName>
        <fullName evidence="6">Uncharacterized protein</fullName>
    </submittedName>
</protein>